<evidence type="ECO:0000259" key="3">
    <source>
        <dbReference type="Pfam" id="PF05569"/>
    </source>
</evidence>
<protein>
    <recommendedName>
        <fullName evidence="3">Peptidase M56 domain-containing protein</fullName>
    </recommendedName>
</protein>
<dbReference type="OrthoDB" id="1522859at2"/>
<dbReference type="EMBL" id="CP020918">
    <property type="protein sequence ID" value="AWG22219.1"/>
    <property type="molecule type" value="Genomic_DNA"/>
</dbReference>
<name>A0A2S1LEU7_9FLAO</name>
<feature type="region of interest" description="Disordered" evidence="1">
    <location>
        <begin position="391"/>
        <end position="439"/>
    </location>
</feature>
<dbReference type="CDD" id="cd07341">
    <property type="entry name" value="M56_BlaR1_MecR1_like"/>
    <property type="match status" value="1"/>
</dbReference>
<reference evidence="4 5" key="1">
    <citation type="submission" date="2017-04" db="EMBL/GenBank/DDBJ databases">
        <title>Compelte genome sequence of WV33.</title>
        <authorList>
            <person name="Lee P.C."/>
        </authorList>
    </citation>
    <scope>NUCLEOTIDE SEQUENCE [LARGE SCALE GENOMIC DNA]</scope>
    <source>
        <strain evidence="4 5">WV33</strain>
    </source>
</reference>
<dbReference type="AlphaFoldDB" id="A0A2S1LEU7"/>
<feature type="transmembrane region" description="Helical" evidence="2">
    <location>
        <begin position="6"/>
        <end position="25"/>
    </location>
</feature>
<sequence>MENVLVYFMKSSGLLALFFLSYHFLLRKETFFDNNRWFLLSGLVTAALLPLLFFTKIKVVVAGLPKLNWTALPHIVEPDEKSMLAYWPQALLLMYGLVTLFLTAKMLFDFYSLRSLLKGKERQQDGDFTLIATKDNSAPFSFFKTIVYNSELYSETELSNILAHEKVHSDQNHTLDVLLSTVFCTVFWFNPFVWWYKKAILQNLEFIADHEATQNITDKRAYQITLLKITTQQPYVALTNHFYQSLIKKRIVMLNKNQSKKRNAMKYFLVVPALIAFVLVFQIKMVAQAPNSLPISGTLNTIDHTIKKDATDQELQNTTTLFKDTQDVELLISNVKRNATGEIIGIKVTFDDHMGSSGTNGQKGTRPIDPIRIVSKKMEDGTIEIGFYAEGEEVTNPRGDSDEEQSTISMGSKTKTNAQTITTSSTTTSNTTTTTERPQPAVKAVKSAVPNSKESKTTSSTHTIKILESATDGIPLDVQYYIDGKKTTKAAVDKLDPNTIDKMNVDKDTEKGNTIKITTKAAVK</sequence>
<accession>A0A2S1LEU7</accession>
<dbReference type="Proteomes" id="UP000244527">
    <property type="component" value="Chromosome"/>
</dbReference>
<dbReference type="InterPro" id="IPR052173">
    <property type="entry name" value="Beta-lactam_resp_regulator"/>
</dbReference>
<keyword evidence="2" id="KW-0812">Transmembrane</keyword>
<dbReference type="Pfam" id="PF05569">
    <property type="entry name" value="Peptidase_M56"/>
    <property type="match status" value="1"/>
</dbReference>
<feature type="transmembrane region" description="Helical" evidence="2">
    <location>
        <begin position="267"/>
        <end position="287"/>
    </location>
</feature>
<keyword evidence="2" id="KW-0472">Membrane</keyword>
<feature type="transmembrane region" description="Helical" evidence="2">
    <location>
        <begin position="37"/>
        <end position="64"/>
    </location>
</feature>
<evidence type="ECO:0000256" key="2">
    <source>
        <dbReference type="SAM" id="Phobius"/>
    </source>
</evidence>
<evidence type="ECO:0000256" key="1">
    <source>
        <dbReference type="SAM" id="MobiDB-lite"/>
    </source>
</evidence>
<proteinExistence type="predicted"/>
<dbReference type="PANTHER" id="PTHR34978">
    <property type="entry name" value="POSSIBLE SENSOR-TRANSDUCER PROTEIN BLAR"/>
    <property type="match status" value="1"/>
</dbReference>
<evidence type="ECO:0000313" key="5">
    <source>
        <dbReference type="Proteomes" id="UP000244527"/>
    </source>
</evidence>
<feature type="transmembrane region" description="Helical" evidence="2">
    <location>
        <begin position="84"/>
        <end position="108"/>
    </location>
</feature>
<dbReference type="InterPro" id="IPR008756">
    <property type="entry name" value="Peptidase_M56"/>
</dbReference>
<feature type="domain" description="Peptidase M56" evidence="3">
    <location>
        <begin position="152"/>
        <end position="254"/>
    </location>
</feature>
<dbReference type="RefSeq" id="WP_108741148.1">
    <property type="nucleotide sequence ID" value="NZ_CP020918.1"/>
</dbReference>
<gene>
    <name evidence="4" type="ORF">FFWV33_12180</name>
</gene>
<keyword evidence="2" id="KW-1133">Transmembrane helix</keyword>
<dbReference type="PANTHER" id="PTHR34978:SF3">
    <property type="entry name" value="SLR0241 PROTEIN"/>
    <property type="match status" value="1"/>
</dbReference>
<dbReference type="KEGG" id="ffa:FFWV33_12180"/>
<evidence type="ECO:0000313" key="4">
    <source>
        <dbReference type="EMBL" id="AWG22219.1"/>
    </source>
</evidence>
<organism evidence="4 5">
    <name type="scientific">Flavobacterium faecale</name>
    <dbReference type="NCBI Taxonomy" id="1355330"/>
    <lineage>
        <taxon>Bacteria</taxon>
        <taxon>Pseudomonadati</taxon>
        <taxon>Bacteroidota</taxon>
        <taxon>Flavobacteriia</taxon>
        <taxon>Flavobacteriales</taxon>
        <taxon>Flavobacteriaceae</taxon>
        <taxon>Flavobacterium</taxon>
    </lineage>
</organism>
<keyword evidence="5" id="KW-1185">Reference proteome</keyword>
<feature type="compositionally biased region" description="Low complexity" evidence="1">
    <location>
        <begin position="412"/>
        <end position="435"/>
    </location>
</feature>